<dbReference type="Proteomes" id="UP000434957">
    <property type="component" value="Unassembled WGS sequence"/>
</dbReference>
<dbReference type="Proteomes" id="UP000429607">
    <property type="component" value="Unassembled WGS sequence"/>
</dbReference>
<evidence type="ECO:0000313" key="2">
    <source>
        <dbReference type="EMBL" id="KAE8973792.1"/>
    </source>
</evidence>
<protein>
    <submittedName>
        <fullName evidence="2">Uncharacterized protein</fullName>
    </submittedName>
</protein>
<dbReference type="EMBL" id="QXFT01002389">
    <property type="protein sequence ID" value="KAE9299053.1"/>
    <property type="molecule type" value="Genomic_DNA"/>
</dbReference>
<keyword evidence="6" id="KW-1185">Reference proteome</keyword>
<organism evidence="2 7">
    <name type="scientific">Phytophthora rubi</name>
    <dbReference type="NCBI Taxonomy" id="129364"/>
    <lineage>
        <taxon>Eukaryota</taxon>
        <taxon>Sar</taxon>
        <taxon>Stramenopiles</taxon>
        <taxon>Oomycota</taxon>
        <taxon>Peronosporomycetes</taxon>
        <taxon>Peronosporales</taxon>
        <taxon>Peronosporaceae</taxon>
        <taxon>Phytophthora</taxon>
    </lineage>
</organism>
<dbReference type="EMBL" id="QXFV01002998">
    <property type="protein sequence ID" value="KAE8980981.1"/>
    <property type="molecule type" value="Genomic_DNA"/>
</dbReference>
<accession>A0A6A3HXL0</accession>
<feature type="chain" id="PRO_5036164230" evidence="1">
    <location>
        <begin position="22"/>
        <end position="50"/>
    </location>
</feature>
<evidence type="ECO:0000256" key="1">
    <source>
        <dbReference type="SAM" id="SignalP"/>
    </source>
</evidence>
<comment type="caution">
    <text evidence="2">The sequence shown here is derived from an EMBL/GenBank/DDBJ whole genome shotgun (WGS) entry which is preliminary data.</text>
</comment>
<keyword evidence="1" id="KW-0732">Signal</keyword>
<reference evidence="5 7" key="1">
    <citation type="submission" date="2018-09" db="EMBL/GenBank/DDBJ databases">
        <title>Genomic investigation of the strawberry pathogen Phytophthora fragariae indicates pathogenicity is determined by transcriptional variation in three key races.</title>
        <authorList>
            <person name="Adams T.M."/>
            <person name="Armitage A.D."/>
            <person name="Sobczyk M.K."/>
            <person name="Bates H.J."/>
            <person name="Dunwell J.M."/>
            <person name="Nellist C.F."/>
            <person name="Harrison R.J."/>
        </authorList>
    </citation>
    <scope>NUCLEOTIDE SEQUENCE [LARGE SCALE GENOMIC DNA]</scope>
    <source>
        <strain evidence="3 5">SCRP249</strain>
        <strain evidence="2 7">SCRP324</strain>
        <strain evidence="4 6">SCRP333</strain>
    </source>
</reference>
<evidence type="ECO:0000313" key="4">
    <source>
        <dbReference type="EMBL" id="KAE9299053.1"/>
    </source>
</evidence>
<proteinExistence type="predicted"/>
<evidence type="ECO:0000313" key="5">
    <source>
        <dbReference type="Proteomes" id="UP000429607"/>
    </source>
</evidence>
<feature type="signal peptide" evidence="1">
    <location>
        <begin position="1"/>
        <end position="21"/>
    </location>
</feature>
<name>A0A6A3HXL0_9STRA</name>
<dbReference type="EMBL" id="QXFU01003645">
    <property type="protein sequence ID" value="KAE8973792.1"/>
    <property type="molecule type" value="Genomic_DNA"/>
</dbReference>
<gene>
    <name evidence="3" type="ORF">PR001_g24132</name>
    <name evidence="2" type="ORF">PR002_g26094</name>
    <name evidence="4" type="ORF">PR003_g23096</name>
</gene>
<sequence>MWHTFCVCVCLGWLCVFTILSERGCRGNPYLTNSCSIALAMTPSSSFSDW</sequence>
<evidence type="ECO:0000313" key="3">
    <source>
        <dbReference type="EMBL" id="KAE8980981.1"/>
    </source>
</evidence>
<dbReference type="AlphaFoldDB" id="A0A6A3HXL0"/>
<dbReference type="Proteomes" id="UP000435112">
    <property type="component" value="Unassembled WGS sequence"/>
</dbReference>
<evidence type="ECO:0000313" key="6">
    <source>
        <dbReference type="Proteomes" id="UP000434957"/>
    </source>
</evidence>
<evidence type="ECO:0000313" key="7">
    <source>
        <dbReference type="Proteomes" id="UP000435112"/>
    </source>
</evidence>